<dbReference type="AlphaFoldDB" id="A0A1G2HNA7"/>
<reference evidence="1 2" key="1">
    <citation type="journal article" date="2016" name="Nat. Commun.">
        <title>Thousands of microbial genomes shed light on interconnected biogeochemical processes in an aquifer system.</title>
        <authorList>
            <person name="Anantharaman K."/>
            <person name="Brown C.T."/>
            <person name="Hug L.A."/>
            <person name="Sharon I."/>
            <person name="Castelle C.J."/>
            <person name="Probst A.J."/>
            <person name="Thomas B.C."/>
            <person name="Singh A."/>
            <person name="Wilkins M.J."/>
            <person name="Karaoz U."/>
            <person name="Brodie E.L."/>
            <person name="Williams K.H."/>
            <person name="Hubbard S.S."/>
            <person name="Banfield J.F."/>
        </authorList>
    </citation>
    <scope>NUCLEOTIDE SEQUENCE [LARGE SCALE GENOMIC DNA]</scope>
</reference>
<evidence type="ECO:0000313" key="1">
    <source>
        <dbReference type="EMBL" id="OGZ63915.1"/>
    </source>
</evidence>
<accession>A0A1G2HNA7</accession>
<protein>
    <submittedName>
        <fullName evidence="1">Uncharacterized protein</fullName>
    </submittedName>
</protein>
<sequence>MPFFVRFVLLAAESWRSLFRPAISAVNWSVRSWFKREFCDFGTTFSAFPVSFHHFTRSKAPSSRVIKFIECHRIFVCLIKRPLPGFKKIARIYDSKVVLCERLIVYIHYTPCRQDVNLSKLASLFFSLFMGMINIEVKIYE</sequence>
<name>A0A1G2HNA7_9BACT</name>
<organism evidence="1 2">
    <name type="scientific">Candidatus Staskawiczbacteria bacterium RIFCSPHIGHO2_01_FULL_39_25</name>
    <dbReference type="NCBI Taxonomy" id="1802202"/>
    <lineage>
        <taxon>Bacteria</taxon>
        <taxon>Candidatus Staskawicziibacteriota</taxon>
    </lineage>
</organism>
<dbReference type="Proteomes" id="UP000176855">
    <property type="component" value="Unassembled WGS sequence"/>
</dbReference>
<proteinExistence type="predicted"/>
<dbReference type="STRING" id="1802202.A2730_01345"/>
<evidence type="ECO:0000313" key="2">
    <source>
        <dbReference type="Proteomes" id="UP000176855"/>
    </source>
</evidence>
<gene>
    <name evidence="1" type="ORF">A2730_01345</name>
</gene>
<comment type="caution">
    <text evidence="1">The sequence shown here is derived from an EMBL/GenBank/DDBJ whole genome shotgun (WGS) entry which is preliminary data.</text>
</comment>
<dbReference type="EMBL" id="MHOO01000011">
    <property type="protein sequence ID" value="OGZ63915.1"/>
    <property type="molecule type" value="Genomic_DNA"/>
</dbReference>